<evidence type="ECO:0000313" key="2">
    <source>
        <dbReference type="Proteomes" id="UP000719412"/>
    </source>
</evidence>
<comment type="caution">
    <text evidence="1">The sequence shown here is derived from an EMBL/GenBank/DDBJ whole genome shotgun (WGS) entry which is preliminary data.</text>
</comment>
<reference evidence="1" key="1">
    <citation type="journal article" date="2020" name="J Insects Food Feed">
        <title>The yellow mealworm (Tenebrio molitor) genome: a resource for the emerging insects as food and feed industry.</title>
        <authorList>
            <person name="Eriksson T."/>
            <person name="Andere A."/>
            <person name="Kelstrup H."/>
            <person name="Emery V."/>
            <person name="Picard C."/>
        </authorList>
    </citation>
    <scope>NUCLEOTIDE SEQUENCE</scope>
    <source>
        <strain evidence="1">Stoneville</strain>
        <tissue evidence="1">Whole head</tissue>
    </source>
</reference>
<protein>
    <submittedName>
        <fullName evidence="1">Uncharacterized protein</fullName>
    </submittedName>
</protein>
<dbReference type="EMBL" id="JABDTM020028311">
    <property type="protein sequence ID" value="KAH0809148.1"/>
    <property type="molecule type" value="Genomic_DNA"/>
</dbReference>
<sequence length="145" mass="16774">MSDSDSGVPPIKRCRIAAGYEKSWEKIPEVGKWLARSPKGREFGRCRCCNEDFSLDSGLASLAQHCMQWSHFFCLTKVPYQHRQNLVKMFAPAQTKIDDMFAKSVHNPQAAKDLFNFIWHAPNEEEVPQERLVNLSQIFNMRDKK</sequence>
<dbReference type="Proteomes" id="UP000719412">
    <property type="component" value="Unassembled WGS sequence"/>
</dbReference>
<name>A0A8J6H8D1_TENMO</name>
<reference evidence="1" key="2">
    <citation type="submission" date="2021-08" db="EMBL/GenBank/DDBJ databases">
        <authorList>
            <person name="Eriksson T."/>
        </authorList>
    </citation>
    <scope>NUCLEOTIDE SEQUENCE</scope>
    <source>
        <strain evidence="1">Stoneville</strain>
        <tissue evidence="1">Whole head</tissue>
    </source>
</reference>
<organism evidence="1 2">
    <name type="scientific">Tenebrio molitor</name>
    <name type="common">Yellow mealworm beetle</name>
    <dbReference type="NCBI Taxonomy" id="7067"/>
    <lineage>
        <taxon>Eukaryota</taxon>
        <taxon>Metazoa</taxon>
        <taxon>Ecdysozoa</taxon>
        <taxon>Arthropoda</taxon>
        <taxon>Hexapoda</taxon>
        <taxon>Insecta</taxon>
        <taxon>Pterygota</taxon>
        <taxon>Neoptera</taxon>
        <taxon>Endopterygota</taxon>
        <taxon>Coleoptera</taxon>
        <taxon>Polyphaga</taxon>
        <taxon>Cucujiformia</taxon>
        <taxon>Tenebrionidae</taxon>
        <taxon>Tenebrio</taxon>
    </lineage>
</organism>
<proteinExistence type="predicted"/>
<evidence type="ECO:0000313" key="1">
    <source>
        <dbReference type="EMBL" id="KAH0809148.1"/>
    </source>
</evidence>
<dbReference type="AlphaFoldDB" id="A0A8J6H8D1"/>
<keyword evidence="2" id="KW-1185">Reference proteome</keyword>
<accession>A0A8J6H8D1</accession>
<gene>
    <name evidence="1" type="ORF">GEV33_013645</name>
</gene>